<comment type="caution">
    <text evidence="1">The sequence shown here is derived from an EMBL/GenBank/DDBJ whole genome shotgun (WGS) entry which is preliminary data.</text>
</comment>
<dbReference type="Proteomes" id="UP000053237">
    <property type="component" value="Unassembled WGS sequence"/>
</dbReference>
<organism evidence="1 2">
    <name type="scientific">Albugo candida</name>
    <dbReference type="NCBI Taxonomy" id="65357"/>
    <lineage>
        <taxon>Eukaryota</taxon>
        <taxon>Sar</taxon>
        <taxon>Stramenopiles</taxon>
        <taxon>Oomycota</taxon>
        <taxon>Peronosporomycetes</taxon>
        <taxon>Albuginales</taxon>
        <taxon>Albuginaceae</taxon>
        <taxon>Albugo</taxon>
    </lineage>
</organism>
<sequence length="165" mass="19150">MAIWRYLSLDGPISKPLLTNCVYEAKFHELHQEMWLSDLIQHITSTMIQFYDVSDRSTSLKALQKLLDTIQLESRYNRLFSKKLLIKIARMTHVIRSCKLLMKLTLVCPYANISAYFIDKLRSDTVTAWTTLSSLPGIAHPTFSVFLPDDRFVLQIFGCAKFHNF</sequence>
<keyword evidence="2" id="KW-1185">Reference proteome</keyword>
<dbReference type="OrthoDB" id="619536at2759"/>
<reference evidence="1 2" key="1">
    <citation type="submission" date="2012-05" db="EMBL/GenBank/DDBJ databases">
        <title>Recombination and specialization in a pathogen metapopulation.</title>
        <authorList>
            <person name="Gardiner A."/>
            <person name="Kemen E."/>
            <person name="Schultz-Larsen T."/>
            <person name="MacLean D."/>
            <person name="Van Oosterhout C."/>
            <person name="Jones J.D.G."/>
        </authorList>
    </citation>
    <scope>NUCLEOTIDE SEQUENCE [LARGE SCALE GENOMIC DNA]</scope>
    <source>
        <strain evidence="1 2">Ac Nc2</strain>
    </source>
</reference>
<proteinExistence type="predicted"/>
<dbReference type="EMBL" id="CAIX01000221">
    <property type="protein sequence ID" value="CCI48391.1"/>
    <property type="molecule type" value="Genomic_DNA"/>
</dbReference>
<evidence type="ECO:0000313" key="2">
    <source>
        <dbReference type="Proteomes" id="UP000053237"/>
    </source>
</evidence>
<name>A0A024GNT2_9STRA</name>
<dbReference type="AlphaFoldDB" id="A0A024GNT2"/>
<accession>A0A024GNT2</accession>
<protein>
    <submittedName>
        <fullName evidence="1">Uncharacterized protein</fullName>
    </submittedName>
</protein>
<gene>
    <name evidence="1" type="ORF">BN9_094750</name>
</gene>
<evidence type="ECO:0000313" key="1">
    <source>
        <dbReference type="EMBL" id="CCI48391.1"/>
    </source>
</evidence>
<dbReference type="InParanoid" id="A0A024GNT2"/>